<evidence type="ECO:0000313" key="4">
    <source>
        <dbReference type="Proteomes" id="UP000094385"/>
    </source>
</evidence>
<dbReference type="Gene3D" id="2.130.10.10">
    <property type="entry name" value="YVTN repeat-like/Quinoprotein amine dehydrogenase"/>
    <property type="match status" value="1"/>
</dbReference>
<evidence type="ECO:0000313" key="3">
    <source>
        <dbReference type="EMBL" id="ODQ76383.1"/>
    </source>
</evidence>
<feature type="transmembrane region" description="Helical" evidence="2">
    <location>
        <begin position="678"/>
        <end position="696"/>
    </location>
</feature>
<keyword evidence="4" id="KW-1185">Reference proteome</keyword>
<dbReference type="AlphaFoldDB" id="A0A1E3QFA8"/>
<dbReference type="InterPro" id="IPR011047">
    <property type="entry name" value="Quinoprotein_ADH-like_sf"/>
</dbReference>
<evidence type="ECO:0000256" key="2">
    <source>
        <dbReference type="SAM" id="Phobius"/>
    </source>
</evidence>
<dbReference type="STRING" id="675824.A0A1E3QFA8"/>
<sequence length="740" mass="83044">MQSSILDLPTETLVDIFLIVILSSDLPEPCHGTNRGSGSRRRESTVSSNSSFGNALAGYLTLSPADSSLNSSVMSSNIHRAYALGLVCKRFYSVIHHPSQDVRIWKSIAKSFGYDESLILGSILKCATSSVLPQASWRKAAYVSAMWNRPFKYAVGGAGLGRVKTIKSVSKSLPPPSSKGITRTIDLAAPGQGRSGPTYVTLEPSYKDAGKLFAQSIDSREENPRSVSTIYGIVSPETSSSTIIFRGMDQDISTLDFSLPNQSNLVMEECTLLSANGDIALGYEISRHSPSTGKKERIWRLQEPPPERYIANGDLLLALYSPNMVFFWTGSPDNPARLQCYQAVPSLHLASASSSSIPSSYSSSTSLSALNNVSATKSWSSQSLSFASTRCGVFAACNNGKSELLWDINLSRDWSNDSPREQFCVVRNMKMTSRYAVVLVHWYPTSSMHKLSGTSFRILHLTTGETKTVMMFNQPDLSAPYPMFTTVSDHDFVVTDTHIVSGGPNGELYVWNYHMQNTPLYSIPEPDTRRLTHLEGSFAPMYTYLTVSVDGKYLVATANNRITVWNMFSKKVEGVYHNGRKVTKRDFYLRNPFDNFRTGIWILYRDWRKKKRRATALERLVSDNYFVEEYELVSEKFKYIMEPFGKEELEPNFAARGGFIGRYIMSTELINLFEALRFWIRWLFMAMWAYDYFLLVRGEKMYVVPRDGGNVARNDASSVHSSNTSIGYDENEDNNHIHQE</sequence>
<feature type="region of interest" description="Disordered" evidence="1">
    <location>
        <begin position="714"/>
        <end position="740"/>
    </location>
</feature>
<dbReference type="Proteomes" id="UP000094385">
    <property type="component" value="Unassembled WGS sequence"/>
</dbReference>
<feature type="compositionally biased region" description="Polar residues" evidence="1">
    <location>
        <begin position="715"/>
        <end position="726"/>
    </location>
</feature>
<reference evidence="3 4" key="1">
    <citation type="journal article" date="2016" name="Proc. Natl. Acad. Sci. U.S.A.">
        <title>Comparative genomics of biotechnologically important yeasts.</title>
        <authorList>
            <person name="Riley R."/>
            <person name="Haridas S."/>
            <person name="Wolfe K.H."/>
            <person name="Lopes M.R."/>
            <person name="Hittinger C.T."/>
            <person name="Goeker M."/>
            <person name="Salamov A.A."/>
            <person name="Wisecaver J.H."/>
            <person name="Long T.M."/>
            <person name="Calvey C.H."/>
            <person name="Aerts A.L."/>
            <person name="Barry K.W."/>
            <person name="Choi C."/>
            <person name="Clum A."/>
            <person name="Coughlan A.Y."/>
            <person name="Deshpande S."/>
            <person name="Douglass A.P."/>
            <person name="Hanson S.J."/>
            <person name="Klenk H.-P."/>
            <person name="LaButti K.M."/>
            <person name="Lapidus A."/>
            <person name="Lindquist E.A."/>
            <person name="Lipzen A.M."/>
            <person name="Meier-Kolthoff J.P."/>
            <person name="Ohm R.A."/>
            <person name="Otillar R.P."/>
            <person name="Pangilinan J.L."/>
            <person name="Peng Y."/>
            <person name="Rokas A."/>
            <person name="Rosa C.A."/>
            <person name="Scheuner C."/>
            <person name="Sibirny A.A."/>
            <person name="Slot J.C."/>
            <person name="Stielow J.B."/>
            <person name="Sun H."/>
            <person name="Kurtzman C.P."/>
            <person name="Blackwell M."/>
            <person name="Grigoriev I.V."/>
            <person name="Jeffries T.W."/>
        </authorList>
    </citation>
    <scope>NUCLEOTIDE SEQUENCE [LARGE SCALE GENOMIC DNA]</scope>
    <source>
        <strain evidence="3 4">NRRL Y-11557</strain>
    </source>
</reference>
<organism evidence="3 4">
    <name type="scientific">Lipomyces starkeyi NRRL Y-11557</name>
    <dbReference type="NCBI Taxonomy" id="675824"/>
    <lineage>
        <taxon>Eukaryota</taxon>
        <taxon>Fungi</taxon>
        <taxon>Dikarya</taxon>
        <taxon>Ascomycota</taxon>
        <taxon>Saccharomycotina</taxon>
        <taxon>Lipomycetes</taxon>
        <taxon>Lipomycetales</taxon>
        <taxon>Lipomycetaceae</taxon>
        <taxon>Lipomyces</taxon>
    </lineage>
</organism>
<evidence type="ECO:0000256" key="1">
    <source>
        <dbReference type="SAM" id="MobiDB-lite"/>
    </source>
</evidence>
<accession>A0A1E3QFA8</accession>
<gene>
    <name evidence="3" type="ORF">LIPSTDRAFT_131275</name>
</gene>
<dbReference type="InterPro" id="IPR015943">
    <property type="entry name" value="WD40/YVTN_repeat-like_dom_sf"/>
</dbReference>
<dbReference type="SUPFAM" id="SSF50998">
    <property type="entry name" value="Quinoprotein alcohol dehydrogenase-like"/>
    <property type="match status" value="1"/>
</dbReference>
<keyword evidence="2" id="KW-0472">Membrane</keyword>
<protein>
    <submittedName>
        <fullName evidence="3">Uncharacterized protein</fullName>
    </submittedName>
</protein>
<dbReference type="OrthoDB" id="5373623at2759"/>
<name>A0A1E3QFA8_LIPST</name>
<dbReference type="EMBL" id="KV454289">
    <property type="protein sequence ID" value="ODQ76383.1"/>
    <property type="molecule type" value="Genomic_DNA"/>
</dbReference>
<keyword evidence="2" id="KW-0812">Transmembrane</keyword>
<keyword evidence="2" id="KW-1133">Transmembrane helix</keyword>
<proteinExistence type="predicted"/>